<dbReference type="InterPro" id="IPR001000">
    <property type="entry name" value="GH10_dom"/>
</dbReference>
<dbReference type="PROSITE" id="PS51760">
    <property type="entry name" value="GH10_2"/>
    <property type="match status" value="1"/>
</dbReference>
<dbReference type="STRING" id="27349.A0A0L6UM77"/>
<evidence type="ECO:0000259" key="5">
    <source>
        <dbReference type="PROSITE" id="PS51760"/>
    </source>
</evidence>
<dbReference type="GO" id="GO:0031176">
    <property type="term" value="F:endo-1,4-beta-xylanase activity"/>
    <property type="evidence" value="ECO:0007669"/>
    <property type="project" value="UniProtKB-ARBA"/>
</dbReference>
<dbReference type="Proteomes" id="UP000037035">
    <property type="component" value="Unassembled WGS sequence"/>
</dbReference>
<evidence type="ECO:0000256" key="3">
    <source>
        <dbReference type="ARBA" id="ARBA00023277"/>
    </source>
</evidence>
<evidence type="ECO:0000256" key="1">
    <source>
        <dbReference type="ARBA" id="ARBA00007495"/>
    </source>
</evidence>
<organism evidence="6 7">
    <name type="scientific">Puccinia sorghi</name>
    <dbReference type="NCBI Taxonomy" id="27349"/>
    <lineage>
        <taxon>Eukaryota</taxon>
        <taxon>Fungi</taxon>
        <taxon>Dikarya</taxon>
        <taxon>Basidiomycota</taxon>
        <taxon>Pucciniomycotina</taxon>
        <taxon>Pucciniomycetes</taxon>
        <taxon>Pucciniales</taxon>
        <taxon>Pucciniaceae</taxon>
        <taxon>Puccinia</taxon>
    </lineage>
</organism>
<dbReference type="GO" id="GO:0000272">
    <property type="term" value="P:polysaccharide catabolic process"/>
    <property type="evidence" value="ECO:0007669"/>
    <property type="project" value="UniProtKB-KW"/>
</dbReference>
<dbReference type="SUPFAM" id="SSF51445">
    <property type="entry name" value="(Trans)glycosidases"/>
    <property type="match status" value="1"/>
</dbReference>
<sequence>QTASPQDEDAKTRDYQTIYETCKQVKGCVSVTTWGLTPNDSWIGKYTFFPGFGDATLFNNDFTPNKAMQKLQEGDFFPQVTP</sequence>
<keyword evidence="7" id="KW-1185">Reference proteome</keyword>
<comment type="caution">
    <text evidence="6">The sequence shown here is derived from an EMBL/GenBank/DDBJ whole genome shotgun (WGS) entry which is preliminary data.</text>
</comment>
<dbReference type="OrthoDB" id="3055998at2759"/>
<proteinExistence type="inferred from homology"/>
<dbReference type="AlphaFoldDB" id="A0A0L6UM77"/>
<feature type="non-terminal residue" evidence="6">
    <location>
        <position position="1"/>
    </location>
</feature>
<evidence type="ECO:0000256" key="2">
    <source>
        <dbReference type="ARBA" id="ARBA00022801"/>
    </source>
</evidence>
<feature type="domain" description="GH10" evidence="5">
    <location>
        <begin position="1"/>
        <end position="74"/>
    </location>
</feature>
<evidence type="ECO:0000313" key="6">
    <source>
        <dbReference type="EMBL" id="KNZ49631.1"/>
    </source>
</evidence>
<dbReference type="Gene3D" id="3.20.20.80">
    <property type="entry name" value="Glycosidases"/>
    <property type="match status" value="1"/>
</dbReference>
<dbReference type="VEuPathDB" id="FungiDB:VP01_4891g2"/>
<keyword evidence="2 6" id="KW-0378">Hydrolase</keyword>
<dbReference type="InterPro" id="IPR017853">
    <property type="entry name" value="GH"/>
</dbReference>
<accession>A0A0L6UM77</accession>
<comment type="similarity">
    <text evidence="1">Belongs to the glycosyl hydrolase 10 (cellulase F) family.</text>
</comment>
<evidence type="ECO:0000256" key="4">
    <source>
        <dbReference type="ARBA" id="ARBA00023326"/>
    </source>
</evidence>
<dbReference type="EMBL" id="LAVV01010044">
    <property type="protein sequence ID" value="KNZ49631.1"/>
    <property type="molecule type" value="Genomic_DNA"/>
</dbReference>
<keyword evidence="3" id="KW-0119">Carbohydrate metabolism</keyword>
<reference evidence="6 7" key="1">
    <citation type="submission" date="2015-08" db="EMBL/GenBank/DDBJ databases">
        <title>Next Generation Sequencing and Analysis of the Genome of Puccinia sorghi L Schw, the Causal Agent of Maize Common Rust.</title>
        <authorList>
            <person name="Rochi L."/>
            <person name="Burguener G."/>
            <person name="Darino M."/>
            <person name="Turjanski A."/>
            <person name="Kreff E."/>
            <person name="Dieguez M.J."/>
            <person name="Sacco F."/>
        </authorList>
    </citation>
    <scope>NUCLEOTIDE SEQUENCE [LARGE SCALE GENOMIC DNA]</scope>
    <source>
        <strain evidence="6 7">RO10H11247</strain>
    </source>
</reference>
<name>A0A0L6UM77_9BASI</name>
<evidence type="ECO:0000313" key="7">
    <source>
        <dbReference type="Proteomes" id="UP000037035"/>
    </source>
</evidence>
<gene>
    <name evidence="6" type="ORF">VP01_4891g2</name>
</gene>
<protein>
    <submittedName>
        <fullName evidence="6">Glycosyl hydrolase family 10 protein</fullName>
    </submittedName>
</protein>
<keyword evidence="4" id="KW-0624">Polysaccharide degradation</keyword>
<dbReference type="Pfam" id="PF00331">
    <property type="entry name" value="Glyco_hydro_10"/>
    <property type="match status" value="1"/>
</dbReference>